<evidence type="ECO:0000313" key="1">
    <source>
        <dbReference type="EMBL" id="GES85137.1"/>
    </source>
</evidence>
<proteinExistence type="predicted"/>
<gene>
    <name evidence="1" type="ORF">RCL2_001222700</name>
</gene>
<name>A0A8H3LBA0_9GLOM</name>
<comment type="caution">
    <text evidence="1">The sequence shown here is derived from an EMBL/GenBank/DDBJ whole genome shotgun (WGS) entry which is preliminary data.</text>
</comment>
<evidence type="ECO:0000313" key="2">
    <source>
        <dbReference type="Proteomes" id="UP000615446"/>
    </source>
</evidence>
<protein>
    <submittedName>
        <fullName evidence="1">Uncharacterized protein</fullName>
    </submittedName>
</protein>
<dbReference type="Proteomes" id="UP000615446">
    <property type="component" value="Unassembled WGS sequence"/>
</dbReference>
<sequence>MSESQFPRSLFSHFTEDELKKISESLKSSVNWTEYNKWLKEGQPFEEHEEIELFINRGNSSSQRQISIGTERCSIGRCREQENGGNTHYPKPKLSLGMTVNIVVMFLDPMRFPVQSRYTIQMLKDLNHAGILNDVVGLYIKVPKDSYMYAFVLPRGQYLMLRHLREEWFRCIAFFSDHDRYSDFLSNFFTNSTYSP</sequence>
<dbReference type="EMBL" id="BLAL01000088">
    <property type="protein sequence ID" value="GES85137.1"/>
    <property type="molecule type" value="Genomic_DNA"/>
</dbReference>
<dbReference type="AlphaFoldDB" id="A0A8H3LBA0"/>
<dbReference type="OrthoDB" id="2445956at2759"/>
<accession>A0A8H3LBA0</accession>
<reference evidence="1" key="1">
    <citation type="submission" date="2019-10" db="EMBL/GenBank/DDBJ databases">
        <title>Conservation and host-specific expression of non-tandemly repeated heterogenous ribosome RNA gene in arbuscular mycorrhizal fungi.</title>
        <authorList>
            <person name="Maeda T."/>
            <person name="Kobayashi Y."/>
            <person name="Nakagawa T."/>
            <person name="Ezawa T."/>
            <person name="Yamaguchi K."/>
            <person name="Bino T."/>
            <person name="Nishimoto Y."/>
            <person name="Shigenobu S."/>
            <person name="Kawaguchi M."/>
        </authorList>
    </citation>
    <scope>NUCLEOTIDE SEQUENCE</scope>
    <source>
        <strain evidence="1">HR1</strain>
    </source>
</reference>
<organism evidence="1 2">
    <name type="scientific">Rhizophagus clarus</name>
    <dbReference type="NCBI Taxonomy" id="94130"/>
    <lineage>
        <taxon>Eukaryota</taxon>
        <taxon>Fungi</taxon>
        <taxon>Fungi incertae sedis</taxon>
        <taxon>Mucoromycota</taxon>
        <taxon>Glomeromycotina</taxon>
        <taxon>Glomeromycetes</taxon>
        <taxon>Glomerales</taxon>
        <taxon>Glomeraceae</taxon>
        <taxon>Rhizophagus</taxon>
    </lineage>
</organism>